<evidence type="ECO:0000313" key="6">
    <source>
        <dbReference type="Proteomes" id="UP000710385"/>
    </source>
</evidence>
<dbReference type="Proteomes" id="UP000710385">
    <property type="component" value="Unassembled WGS sequence"/>
</dbReference>
<proteinExistence type="predicted"/>
<gene>
    <name evidence="5" type="ORF">HS096_00050</name>
</gene>
<dbReference type="InterPro" id="IPR011055">
    <property type="entry name" value="Dup_hybrid_motif"/>
</dbReference>
<dbReference type="PANTHER" id="PTHR21666:SF289">
    <property type="entry name" value="L-ALA--D-GLU ENDOPEPTIDASE"/>
    <property type="match status" value="1"/>
</dbReference>
<dbReference type="Pfam" id="PF01551">
    <property type="entry name" value="Peptidase_M23"/>
    <property type="match status" value="1"/>
</dbReference>
<feature type="chain" id="PRO_5038058085" evidence="3">
    <location>
        <begin position="27"/>
        <end position="421"/>
    </location>
</feature>
<evidence type="ECO:0000313" key="5">
    <source>
        <dbReference type="EMBL" id="MBE7524781.1"/>
    </source>
</evidence>
<dbReference type="Gene3D" id="2.70.70.10">
    <property type="entry name" value="Glucose Permease (Domain IIA)"/>
    <property type="match status" value="1"/>
</dbReference>
<evidence type="ECO:0000256" key="1">
    <source>
        <dbReference type="ARBA" id="ARBA00022729"/>
    </source>
</evidence>
<dbReference type="GO" id="GO:0004222">
    <property type="term" value="F:metalloendopeptidase activity"/>
    <property type="evidence" value="ECO:0007669"/>
    <property type="project" value="TreeGrafter"/>
</dbReference>
<dbReference type="SUPFAM" id="SSF51261">
    <property type="entry name" value="Duplicated hybrid motif"/>
    <property type="match status" value="1"/>
</dbReference>
<keyword evidence="1 3" id="KW-0732">Signal</keyword>
<organism evidence="5 6">
    <name type="scientific">candidate division WWE3 bacterium</name>
    <dbReference type="NCBI Taxonomy" id="2053526"/>
    <lineage>
        <taxon>Bacteria</taxon>
        <taxon>Katanobacteria</taxon>
    </lineage>
</organism>
<name>A0A928TPP4_UNCKA</name>
<comment type="caution">
    <text evidence="5">The sequence shown here is derived from an EMBL/GenBank/DDBJ whole genome shotgun (WGS) entry which is preliminary data.</text>
</comment>
<dbReference type="EMBL" id="JABTTY010000001">
    <property type="protein sequence ID" value="MBE7524781.1"/>
    <property type="molecule type" value="Genomic_DNA"/>
</dbReference>
<evidence type="ECO:0000256" key="2">
    <source>
        <dbReference type="SAM" id="Coils"/>
    </source>
</evidence>
<accession>A0A928TPP4</accession>
<feature type="signal peptide" evidence="3">
    <location>
        <begin position="1"/>
        <end position="26"/>
    </location>
</feature>
<evidence type="ECO:0000256" key="3">
    <source>
        <dbReference type="SAM" id="SignalP"/>
    </source>
</evidence>
<dbReference type="CDD" id="cd12797">
    <property type="entry name" value="M23_peptidase"/>
    <property type="match status" value="1"/>
</dbReference>
<dbReference type="InterPro" id="IPR016047">
    <property type="entry name" value="M23ase_b-sheet_dom"/>
</dbReference>
<sequence length="421" mass="47504">MTRKGIVLCVLAAFAVAVLDVSAVSAVSSDVDSLNTEIQKRQDRVKEIDSLIKSYNEKINERRSEAQSLENQIILLENRIKEKELSVERSRIEIESLTLELQLLGGEIESKELRIGKQKELIAVLIRSIHEKDSVSTFDVLLTRPTLSGFFAELEDLKKLERDLGSTLDRVKEVKRDLEEKKKNREAKQQAVKAEQSRLKKEQLALQGEKNYKESLIAETKDKEQEFKSILYELKQQQQVTQSTISDLEKRLAEKLKSVDDVLARGDYFLNWPIYPSRGITAIFHDPTYPFRHLFEHSGVDIRAAVGTDVKSAGGGYVAWNKTGRMYGNYTMIVHPGGIATVYAHLSKFLAQPDTYVERGDSIALSGGMPGAPGAGFSNGPHLHFEVRQNGIPVEPEGFLPAVPNDFYDYYDDYKRLGVRL</sequence>
<feature type="coiled-coil region" evidence="2">
    <location>
        <begin position="157"/>
        <end position="204"/>
    </location>
</feature>
<evidence type="ECO:0000259" key="4">
    <source>
        <dbReference type="Pfam" id="PF01551"/>
    </source>
</evidence>
<keyword evidence="2" id="KW-0175">Coiled coil</keyword>
<dbReference type="AlphaFoldDB" id="A0A928TPP4"/>
<feature type="domain" description="M23ase beta-sheet core" evidence="4">
    <location>
        <begin position="296"/>
        <end position="396"/>
    </location>
</feature>
<reference evidence="5" key="1">
    <citation type="submission" date="2020-05" db="EMBL/GenBank/DDBJ databases">
        <title>High-Quality Genomes of Partial-Nitritation/Anammox System by Hierarchical Clustering Based Hybrid Assembly.</title>
        <authorList>
            <person name="Liu L."/>
            <person name="Wang Y."/>
            <person name="Che Y."/>
            <person name="Chen Y."/>
            <person name="Xia Y."/>
            <person name="Luo R."/>
            <person name="Cheng S.H."/>
            <person name="Zheng C."/>
            <person name="Zhang T."/>
        </authorList>
    </citation>
    <scope>NUCLEOTIDE SEQUENCE</scope>
    <source>
        <strain evidence="5">H1_PAT1</strain>
    </source>
</reference>
<dbReference type="InterPro" id="IPR050570">
    <property type="entry name" value="Cell_wall_metabolism_enzyme"/>
</dbReference>
<feature type="coiled-coil region" evidence="2">
    <location>
        <begin position="52"/>
        <end position="100"/>
    </location>
</feature>
<dbReference type="Gene3D" id="6.10.250.3150">
    <property type="match status" value="1"/>
</dbReference>
<protein>
    <submittedName>
        <fullName evidence="5">Peptidoglycan DD-metalloendopeptidase family protein</fullName>
    </submittedName>
</protein>
<dbReference type="PANTHER" id="PTHR21666">
    <property type="entry name" value="PEPTIDASE-RELATED"/>
    <property type="match status" value="1"/>
</dbReference>